<reference evidence="3 4" key="1">
    <citation type="submission" date="2017-01" db="EMBL/GenBank/DDBJ databases">
        <authorList>
            <consortium name="Urmite Genomes"/>
        </authorList>
    </citation>
    <scope>NUCLEOTIDE SEQUENCE [LARGE SCALE GENOMIC DNA]</scope>
    <source>
        <strain evidence="3 4">AB308</strain>
    </source>
</reference>
<feature type="signal peptide" evidence="1">
    <location>
        <begin position="1"/>
        <end position="23"/>
    </location>
</feature>
<organism evidence="3 4">
    <name type="scientific">Mycobacterium terramassiliense</name>
    <dbReference type="NCBI Taxonomy" id="1841859"/>
    <lineage>
        <taxon>Bacteria</taxon>
        <taxon>Bacillati</taxon>
        <taxon>Actinomycetota</taxon>
        <taxon>Actinomycetes</taxon>
        <taxon>Mycobacteriales</taxon>
        <taxon>Mycobacteriaceae</taxon>
        <taxon>Mycobacterium</taxon>
    </lineage>
</organism>
<evidence type="ECO:0000313" key="3">
    <source>
        <dbReference type="EMBL" id="SPM30337.1"/>
    </source>
</evidence>
<evidence type="ECO:0000313" key="4">
    <source>
        <dbReference type="Proteomes" id="UP000241595"/>
    </source>
</evidence>
<sequence>MLRVVFVIASICALAGCSSGVNASSSKADISKVTEVKSTFGAEFTINDIAKRAIDPKFLSANKLPTGLVFDPPECAKVAIGPEMPAGLKGTMAGVSAEGNGNRLLVVAMETSQPLPSNETGHHCSTVAFTGPHMKGGLEAVDAPKIDGTKTLGERRVMQTDAPEGARSIEAYRYSAQFGDYEVVVIASPTMSPDQPAAPVDIQRARDLLVKGVAAIRG</sequence>
<gene>
    <name evidence="3" type="ORF">MTAB308_3840</name>
</gene>
<keyword evidence="1" id="KW-0732">Signal</keyword>
<dbReference type="OrthoDB" id="4637146at2"/>
<dbReference type="EMBL" id="FTRV01000015">
    <property type="protein sequence ID" value="SPM30337.1"/>
    <property type="molecule type" value="Genomic_DNA"/>
</dbReference>
<dbReference type="InterPro" id="IPR041313">
    <property type="entry name" value="DUF5642"/>
</dbReference>
<dbReference type="Proteomes" id="UP000241595">
    <property type="component" value="Unassembled WGS sequence"/>
</dbReference>
<feature type="domain" description="DUF5642" evidence="2">
    <location>
        <begin position="29"/>
        <end position="217"/>
    </location>
</feature>
<evidence type="ECO:0000259" key="2">
    <source>
        <dbReference type="Pfam" id="PF18702"/>
    </source>
</evidence>
<keyword evidence="4" id="KW-1185">Reference proteome</keyword>
<dbReference type="RefSeq" id="WP_077101314.1">
    <property type="nucleotide sequence ID" value="NZ_LT717701.1"/>
</dbReference>
<dbReference type="PROSITE" id="PS51257">
    <property type="entry name" value="PROKAR_LIPOPROTEIN"/>
    <property type="match status" value="1"/>
</dbReference>
<proteinExistence type="predicted"/>
<dbReference type="Pfam" id="PF18702">
    <property type="entry name" value="DUF5642"/>
    <property type="match status" value="1"/>
</dbReference>
<accession>A0A2U3NFQ1</accession>
<dbReference type="STRING" id="1841859.GCA_900157385_03841"/>
<feature type="chain" id="PRO_5015751172" description="DUF5642 domain-containing protein" evidence="1">
    <location>
        <begin position="24"/>
        <end position="218"/>
    </location>
</feature>
<name>A0A2U3NFQ1_9MYCO</name>
<dbReference type="AlphaFoldDB" id="A0A2U3NFQ1"/>
<evidence type="ECO:0000256" key="1">
    <source>
        <dbReference type="SAM" id="SignalP"/>
    </source>
</evidence>
<protein>
    <recommendedName>
        <fullName evidence="2">DUF5642 domain-containing protein</fullName>
    </recommendedName>
</protein>